<feature type="chain" id="PRO_5009311746" evidence="1">
    <location>
        <begin position="23"/>
        <end position="175"/>
    </location>
</feature>
<dbReference type="AlphaFoldDB" id="A0A1I7Y579"/>
<proteinExistence type="predicted"/>
<reference evidence="3" key="1">
    <citation type="submission" date="2016-11" db="UniProtKB">
        <authorList>
            <consortium name="WormBaseParasite"/>
        </authorList>
    </citation>
    <scope>IDENTIFICATION</scope>
</reference>
<name>A0A1I7Y579_9BILA</name>
<evidence type="ECO:0000313" key="2">
    <source>
        <dbReference type="Proteomes" id="UP000095287"/>
    </source>
</evidence>
<keyword evidence="1" id="KW-0732">Signal</keyword>
<evidence type="ECO:0000313" key="3">
    <source>
        <dbReference type="WBParaSite" id="L893_g12610.t1"/>
    </source>
</evidence>
<dbReference type="SUPFAM" id="SSF103481">
    <property type="entry name" value="Multidrug resistance efflux transporter EmrE"/>
    <property type="match status" value="1"/>
</dbReference>
<dbReference type="InterPro" id="IPR037185">
    <property type="entry name" value="EmrE-like"/>
</dbReference>
<evidence type="ECO:0000256" key="1">
    <source>
        <dbReference type="SAM" id="SignalP"/>
    </source>
</evidence>
<organism evidence="2 3">
    <name type="scientific">Steinernema glaseri</name>
    <dbReference type="NCBI Taxonomy" id="37863"/>
    <lineage>
        <taxon>Eukaryota</taxon>
        <taxon>Metazoa</taxon>
        <taxon>Ecdysozoa</taxon>
        <taxon>Nematoda</taxon>
        <taxon>Chromadorea</taxon>
        <taxon>Rhabditida</taxon>
        <taxon>Tylenchina</taxon>
        <taxon>Panagrolaimomorpha</taxon>
        <taxon>Strongyloidoidea</taxon>
        <taxon>Steinernematidae</taxon>
        <taxon>Steinernema</taxon>
    </lineage>
</organism>
<protein>
    <submittedName>
        <fullName evidence="3">EamA domain-containing protein</fullName>
    </submittedName>
</protein>
<sequence>MPWTSETITCLVLSALLHMCYSLSLQKGYQVADLSVVYPIARGTGPMLSSIGAFILLGEPVRPLGVLGILLVPCSANGRALGHANRDTDCGLHRGGCVWGQGVADLAVLAGLVQQCAASGDAGSLYRQARAGRFRQVQTLLEAGGGSGFVIAHVLHPGLAGSEHGGTPVHGGPGP</sequence>
<dbReference type="Gene3D" id="1.10.3730.20">
    <property type="match status" value="1"/>
</dbReference>
<dbReference type="WBParaSite" id="L893_g12610.t1">
    <property type="protein sequence ID" value="L893_g12610.t1"/>
    <property type="gene ID" value="L893_g12610"/>
</dbReference>
<feature type="signal peptide" evidence="1">
    <location>
        <begin position="1"/>
        <end position="22"/>
    </location>
</feature>
<dbReference type="Proteomes" id="UP000095287">
    <property type="component" value="Unplaced"/>
</dbReference>
<keyword evidence="2" id="KW-1185">Reference proteome</keyword>
<accession>A0A1I7Y579</accession>